<feature type="active site" description="For GATase activity" evidence="8">
    <location>
        <position position="2"/>
    </location>
</feature>
<dbReference type="Pfam" id="PF00733">
    <property type="entry name" value="Asn_synthase"/>
    <property type="match status" value="1"/>
</dbReference>
<dbReference type="NCBIfam" id="TIGR01536">
    <property type="entry name" value="asn_synth_AEB"/>
    <property type="match status" value="1"/>
</dbReference>
<evidence type="ECO:0000259" key="11">
    <source>
        <dbReference type="PROSITE" id="PS51278"/>
    </source>
</evidence>
<evidence type="ECO:0000256" key="1">
    <source>
        <dbReference type="ARBA" id="ARBA00005187"/>
    </source>
</evidence>
<evidence type="ECO:0000256" key="8">
    <source>
        <dbReference type="PIRSR" id="PIRSR001589-1"/>
    </source>
</evidence>
<dbReference type="InterPro" id="IPR006426">
    <property type="entry name" value="Asn_synth_AEB"/>
</dbReference>
<reference evidence="13 14" key="1">
    <citation type="submission" date="2017-09" db="EMBL/GenBank/DDBJ databases">
        <title>Arcobacter canalis sp. nov., a new species isolated from a water canal contaminated with urban sewage.</title>
        <authorList>
            <person name="Perez-Cataluna A."/>
            <person name="Salas-Masso N."/>
            <person name="Figueras M.J."/>
        </authorList>
    </citation>
    <scope>NUCLEOTIDE SEQUENCE [LARGE SCALE GENOMIC DNA]</scope>
    <source>
        <strain evidence="13 14">F98-3</strain>
    </source>
</reference>
<dbReference type="SUPFAM" id="SSF52402">
    <property type="entry name" value="Adenine nucleotide alpha hydrolases-like"/>
    <property type="match status" value="1"/>
</dbReference>
<evidence type="ECO:0000256" key="5">
    <source>
        <dbReference type="ARBA" id="ARBA00022840"/>
    </source>
</evidence>
<dbReference type="PANTHER" id="PTHR43284">
    <property type="entry name" value="ASPARAGINE SYNTHETASE (GLUTAMINE-HYDROLYZING)"/>
    <property type="match status" value="1"/>
</dbReference>
<evidence type="ECO:0000313" key="14">
    <source>
        <dbReference type="Proteomes" id="UP000221222"/>
    </source>
</evidence>
<dbReference type="PROSITE" id="PS51278">
    <property type="entry name" value="GATASE_TYPE_2"/>
    <property type="match status" value="1"/>
</dbReference>
<dbReference type="InterPro" id="IPR051786">
    <property type="entry name" value="ASN_synthetase/amidase"/>
</dbReference>
<dbReference type="EMBL" id="CP032098">
    <property type="protein sequence ID" value="AXX91796.1"/>
    <property type="molecule type" value="Genomic_DNA"/>
</dbReference>
<proteinExistence type="inferred from homology"/>
<comment type="pathway">
    <text evidence="1">Amino-acid biosynthesis; L-asparagine biosynthesis; L-asparagine from L-aspartate (L-Gln route): step 1/1.</text>
</comment>
<feature type="site" description="Important for beta-aspartyl-AMP intermediate formation" evidence="10">
    <location>
        <position position="367"/>
    </location>
</feature>
<organism evidence="13 14">
    <name type="scientific">Malaciobacter molluscorum LMG 25693</name>
    <dbReference type="NCBI Taxonomy" id="870501"/>
    <lineage>
        <taxon>Bacteria</taxon>
        <taxon>Pseudomonadati</taxon>
        <taxon>Campylobacterota</taxon>
        <taxon>Epsilonproteobacteria</taxon>
        <taxon>Campylobacterales</taxon>
        <taxon>Arcobacteraceae</taxon>
        <taxon>Malaciobacter</taxon>
    </lineage>
</organism>
<reference evidence="12 15" key="2">
    <citation type="submission" date="2018-08" db="EMBL/GenBank/DDBJ databases">
        <title>Complete genome of the Arcobacter molluscorum type strain LMG 25693.</title>
        <authorList>
            <person name="Miller W.G."/>
            <person name="Yee E."/>
            <person name="Bono J.L."/>
        </authorList>
    </citation>
    <scope>NUCLEOTIDE SEQUENCE [LARGE SCALE GENOMIC DNA]</scope>
    <source>
        <strain evidence="12 15">CECT 7696</strain>
    </source>
</reference>
<dbReference type="SUPFAM" id="SSF56235">
    <property type="entry name" value="N-terminal nucleophile aminohydrolases (Ntn hydrolases)"/>
    <property type="match status" value="1"/>
</dbReference>
<dbReference type="InterPro" id="IPR001962">
    <property type="entry name" value="Asn_synthase"/>
</dbReference>
<dbReference type="InterPro" id="IPR017932">
    <property type="entry name" value="GATase_2_dom"/>
</dbReference>
<dbReference type="InterPro" id="IPR033738">
    <property type="entry name" value="AsnB_N"/>
</dbReference>
<dbReference type="Gene3D" id="3.40.50.620">
    <property type="entry name" value="HUPs"/>
    <property type="match status" value="1"/>
</dbReference>
<gene>
    <name evidence="13" type="primary">asnB</name>
    <name evidence="12" type="synonym">asnBII</name>
    <name evidence="12" type="ORF">AMOL_0801</name>
    <name evidence="13" type="ORF">CPU12_11445</name>
</gene>
<dbReference type="CDD" id="cd00712">
    <property type="entry name" value="AsnB"/>
    <property type="match status" value="1"/>
</dbReference>
<dbReference type="PANTHER" id="PTHR43284:SF1">
    <property type="entry name" value="ASPARAGINE SYNTHETASE"/>
    <property type="match status" value="1"/>
</dbReference>
<keyword evidence="8" id="KW-0061">Asparagine biosynthesis</keyword>
<evidence type="ECO:0000256" key="4">
    <source>
        <dbReference type="ARBA" id="ARBA00022741"/>
    </source>
</evidence>
<dbReference type="KEGG" id="amol:AMOL_0801"/>
<feature type="domain" description="Glutamine amidotransferase type-2" evidence="11">
    <location>
        <begin position="2"/>
        <end position="212"/>
    </location>
</feature>
<evidence type="ECO:0000313" key="15">
    <source>
        <dbReference type="Proteomes" id="UP000262712"/>
    </source>
</evidence>
<feature type="binding site" evidence="9">
    <location>
        <position position="292"/>
    </location>
    <ligand>
        <name>ATP</name>
        <dbReference type="ChEBI" id="CHEBI:30616"/>
    </ligand>
</feature>
<dbReference type="AlphaFoldDB" id="A0A2G1DFF0"/>
<name>A0A2G1DFF0_9BACT</name>
<accession>A0A2G1DFF0</accession>
<feature type="binding site" evidence="9">
    <location>
        <position position="99"/>
    </location>
    <ligand>
        <name>L-glutamine</name>
        <dbReference type="ChEBI" id="CHEBI:58359"/>
    </ligand>
</feature>
<evidence type="ECO:0000256" key="7">
    <source>
        <dbReference type="ARBA" id="ARBA00048741"/>
    </source>
</evidence>
<keyword evidence="8" id="KW-0028">Amino-acid biosynthesis</keyword>
<dbReference type="CDD" id="cd01991">
    <property type="entry name" value="Asn_synthase_B_C"/>
    <property type="match status" value="1"/>
</dbReference>
<dbReference type="GO" id="GO:0006529">
    <property type="term" value="P:asparagine biosynthetic process"/>
    <property type="evidence" value="ECO:0007669"/>
    <property type="project" value="UniProtKB-KW"/>
</dbReference>
<dbReference type="GO" id="GO:0005829">
    <property type="term" value="C:cytosol"/>
    <property type="evidence" value="ECO:0007669"/>
    <property type="project" value="TreeGrafter"/>
</dbReference>
<dbReference type="GO" id="GO:0005524">
    <property type="term" value="F:ATP binding"/>
    <property type="evidence" value="ECO:0007669"/>
    <property type="project" value="UniProtKB-KW"/>
</dbReference>
<keyword evidence="4 9" id="KW-0547">Nucleotide-binding</keyword>
<dbReference type="GO" id="GO:0004066">
    <property type="term" value="F:asparagine synthase (glutamine-hydrolyzing) activity"/>
    <property type="evidence" value="ECO:0007669"/>
    <property type="project" value="UniProtKB-EC"/>
</dbReference>
<evidence type="ECO:0000256" key="10">
    <source>
        <dbReference type="PIRSR" id="PIRSR001589-3"/>
    </source>
</evidence>
<sequence>MCGIVGFIDKNKNIDILDDMLKIQSYRGPDDSGIYFDEKSGVHFGHNRLSIQDLSSHGHQPFISDCENYVIVFNGEVYNFKSIKNELKELGYKFISNSDTEVILYSYKHWGIKCIDKFIGMFAFSILDKIKNKLFLVRDRAGVKPLYYYKNKDQFIFSSEIKSFHKHPKFKKEQNLEVLPYFFQFGYIPAPYTIFKNCFKLEAGHYLEYDIKNYKFQITKYWDVNDFYLQEKNSKNEGDIKNDIEKILNDAINLRMVSDVPVGVFLSGGYDSSLVASILAKKQGKKINTFTIGFDDEKYNEAKHAKTIAEYLGTNHTEYYMKNSDMLDLVEKLPFYYDEPFGDSSALPTMIVSKIAKKTVTVALSADGGDEAFCGYSKYFFLNKFQNIFSNSFKREVLKTGLNLFSADSVEYINEKLPKNLKQTNIKDKYTKFQRAINSDSLEEMFENASSYVDKKEIKKFLSISKNEKLFKKWQNIGNIEFLNQMMAIDYKLFMNDDVLTKVDRATMSVSLEGREPLLDHRIIEYMARVPLNIKYKNNQGKYILRQVLYKYLPKDMVDKPKSGFQIPLNEWLRKELKPLVIKYLDNTKLNEDIFNIKEINLLKKKFFAGVDVGTTIWFILMYQMWKEKWFD</sequence>
<dbReference type="EMBL" id="NXFY01000021">
    <property type="protein sequence ID" value="PHO17211.1"/>
    <property type="molecule type" value="Genomic_DNA"/>
</dbReference>
<dbReference type="EC" id="6.3.5.4" evidence="3"/>
<evidence type="ECO:0000256" key="2">
    <source>
        <dbReference type="ARBA" id="ARBA00005752"/>
    </source>
</evidence>
<dbReference type="InterPro" id="IPR029055">
    <property type="entry name" value="Ntn_hydrolases_N"/>
</dbReference>
<keyword evidence="5 9" id="KW-0067">ATP-binding</keyword>
<protein>
    <recommendedName>
        <fullName evidence="3">asparagine synthase (glutamine-hydrolyzing)</fullName>
        <ecNumber evidence="3">6.3.5.4</ecNumber>
    </recommendedName>
</protein>
<evidence type="ECO:0000256" key="3">
    <source>
        <dbReference type="ARBA" id="ARBA00012737"/>
    </source>
</evidence>
<comment type="catalytic activity">
    <reaction evidence="7">
        <text>L-aspartate + L-glutamine + ATP + H2O = L-asparagine + L-glutamate + AMP + diphosphate + H(+)</text>
        <dbReference type="Rhea" id="RHEA:12228"/>
        <dbReference type="ChEBI" id="CHEBI:15377"/>
        <dbReference type="ChEBI" id="CHEBI:15378"/>
        <dbReference type="ChEBI" id="CHEBI:29985"/>
        <dbReference type="ChEBI" id="CHEBI:29991"/>
        <dbReference type="ChEBI" id="CHEBI:30616"/>
        <dbReference type="ChEBI" id="CHEBI:33019"/>
        <dbReference type="ChEBI" id="CHEBI:58048"/>
        <dbReference type="ChEBI" id="CHEBI:58359"/>
        <dbReference type="ChEBI" id="CHEBI:456215"/>
        <dbReference type="EC" id="6.3.5.4"/>
    </reaction>
</comment>
<evidence type="ECO:0000256" key="9">
    <source>
        <dbReference type="PIRSR" id="PIRSR001589-2"/>
    </source>
</evidence>
<evidence type="ECO:0000313" key="13">
    <source>
        <dbReference type="EMBL" id="PHO17211.1"/>
    </source>
</evidence>
<dbReference type="InterPro" id="IPR014729">
    <property type="entry name" value="Rossmann-like_a/b/a_fold"/>
</dbReference>
<dbReference type="Gene3D" id="3.60.20.10">
    <property type="entry name" value="Glutamine Phosphoribosylpyrophosphate, subunit 1, domain 1"/>
    <property type="match status" value="1"/>
</dbReference>
<dbReference type="Proteomes" id="UP000262712">
    <property type="component" value="Chromosome"/>
</dbReference>
<keyword evidence="14" id="KW-1185">Reference proteome</keyword>
<dbReference type="Pfam" id="PF13537">
    <property type="entry name" value="GATase_7"/>
    <property type="match status" value="1"/>
</dbReference>
<dbReference type="PIRSF" id="PIRSF001589">
    <property type="entry name" value="Asn_synthetase_glu-h"/>
    <property type="match status" value="1"/>
</dbReference>
<comment type="similarity">
    <text evidence="2">Belongs to the asparagine synthetase family.</text>
</comment>
<dbReference type="RefSeq" id="WP_099343260.1">
    <property type="nucleotide sequence ID" value="NZ_CP032098.1"/>
</dbReference>
<evidence type="ECO:0000256" key="6">
    <source>
        <dbReference type="ARBA" id="ARBA00022962"/>
    </source>
</evidence>
<keyword evidence="6 8" id="KW-0315">Glutamine amidotransferase</keyword>
<evidence type="ECO:0000313" key="12">
    <source>
        <dbReference type="EMBL" id="AXX91796.1"/>
    </source>
</evidence>
<dbReference type="Proteomes" id="UP000221222">
    <property type="component" value="Unassembled WGS sequence"/>
</dbReference>